<dbReference type="PROSITE" id="PS00622">
    <property type="entry name" value="HTH_LUXR_1"/>
    <property type="match status" value="1"/>
</dbReference>
<dbReference type="SUPFAM" id="SSF48452">
    <property type="entry name" value="TPR-like"/>
    <property type="match status" value="1"/>
</dbReference>
<evidence type="ECO:0000256" key="3">
    <source>
        <dbReference type="SAM" id="MobiDB-lite"/>
    </source>
</evidence>
<evidence type="ECO:0000256" key="2">
    <source>
        <dbReference type="ARBA" id="ARBA00022840"/>
    </source>
</evidence>
<dbReference type="GO" id="GO:0006355">
    <property type="term" value="P:regulation of DNA-templated transcription"/>
    <property type="evidence" value="ECO:0007669"/>
    <property type="project" value="InterPro"/>
</dbReference>
<reference evidence="5 6" key="1">
    <citation type="submission" date="2018-11" db="EMBL/GenBank/DDBJ databases">
        <title>Sequencing the genomes of 1000 actinobacteria strains.</title>
        <authorList>
            <person name="Klenk H.-P."/>
        </authorList>
    </citation>
    <scope>NUCLEOTIDE SEQUENCE [LARGE SCALE GENOMIC DNA]</scope>
    <source>
        <strain evidence="5 6">DSM 44231</strain>
    </source>
</reference>
<dbReference type="PROSITE" id="PS50043">
    <property type="entry name" value="HTH_LUXR_2"/>
    <property type="match status" value="1"/>
</dbReference>
<evidence type="ECO:0000256" key="1">
    <source>
        <dbReference type="ARBA" id="ARBA00022741"/>
    </source>
</evidence>
<evidence type="ECO:0000259" key="4">
    <source>
        <dbReference type="PROSITE" id="PS50043"/>
    </source>
</evidence>
<dbReference type="SUPFAM" id="SSF52540">
    <property type="entry name" value="P-loop containing nucleoside triphosphate hydrolases"/>
    <property type="match status" value="1"/>
</dbReference>
<keyword evidence="2" id="KW-0067">ATP-binding</keyword>
<dbReference type="EMBL" id="RJKM01000001">
    <property type="protein sequence ID" value="ROP40989.1"/>
    <property type="molecule type" value="Genomic_DNA"/>
</dbReference>
<dbReference type="CDD" id="cd06170">
    <property type="entry name" value="LuxR_C_like"/>
    <property type="match status" value="1"/>
</dbReference>
<dbReference type="Pfam" id="PF00196">
    <property type="entry name" value="GerE"/>
    <property type="match status" value="1"/>
</dbReference>
<protein>
    <submittedName>
        <fullName evidence="5">Regulatory LuxR family protein</fullName>
    </submittedName>
</protein>
<dbReference type="AlphaFoldDB" id="A0A3N1HEQ9"/>
<dbReference type="InterPro" id="IPR011990">
    <property type="entry name" value="TPR-like_helical_dom_sf"/>
</dbReference>
<gene>
    <name evidence="5" type="ORF">EDD40_6408</name>
</gene>
<organism evidence="5 6">
    <name type="scientific">Saccharothrix texasensis</name>
    <dbReference type="NCBI Taxonomy" id="103734"/>
    <lineage>
        <taxon>Bacteria</taxon>
        <taxon>Bacillati</taxon>
        <taxon>Actinomycetota</taxon>
        <taxon>Actinomycetes</taxon>
        <taxon>Pseudonocardiales</taxon>
        <taxon>Pseudonocardiaceae</taxon>
        <taxon>Saccharothrix</taxon>
    </lineage>
</organism>
<dbReference type="InterPro" id="IPR016032">
    <property type="entry name" value="Sig_transdc_resp-reg_C-effctor"/>
</dbReference>
<dbReference type="InterPro" id="IPR000792">
    <property type="entry name" value="Tscrpt_reg_LuxR_C"/>
</dbReference>
<evidence type="ECO:0000313" key="5">
    <source>
        <dbReference type="EMBL" id="ROP40989.1"/>
    </source>
</evidence>
<dbReference type="Proteomes" id="UP000268727">
    <property type="component" value="Unassembled WGS sequence"/>
</dbReference>
<dbReference type="PRINTS" id="PR00038">
    <property type="entry name" value="HTHLUXR"/>
</dbReference>
<accession>A0A3N1HEQ9</accession>
<proteinExistence type="predicted"/>
<dbReference type="PANTHER" id="PTHR16305">
    <property type="entry name" value="TESTICULAR SOLUBLE ADENYLYL CYCLASE"/>
    <property type="match status" value="1"/>
</dbReference>
<dbReference type="SMART" id="SM00421">
    <property type="entry name" value="HTH_LUXR"/>
    <property type="match status" value="1"/>
</dbReference>
<sequence length="1011" mass="108935">MPGVARIGSGIPLVARSREMTRLRAALDEAARGEAGAVLLAGDAGVGKTRLVDELSATAGDALVLNGRCLDVGETGLPYLPFTEALGQVRQAGLLDVEARPALGLLLPELALPAGRDGGTSVSGLPSHLTGRRPEQDVGQLQLFDAVHGLLGELAEERPVLLVLEDLHWADASTRYLLSFLLSRLRAQRLLVVATYRSDDLHRSHPLRPLLNELVRLPAVQRLDLTPLSAIDARSFVAALADDLPDDVVLEVAERSDGNPFFAEELIAVASCGDREVPWTLAEVLLTRIEGLSPQAQRVVRVASVGGRSVRHDLLRDVAGMDDVGLDGVLREAVQHHVLVVDGAEVYTFRHALLRETVYLDLLPGERVRLHAAYADRLASSGGRGAAAALAHHSLESHDLVRALRASVEAGEEAKAAGAPAESLRHLEQALKLWHAVPAGDRPAGLTELSLLRSASWAAGTAGQPERAIAFARTGTTAVDESDPEEAAEMWRRFAQALQVLDGTDDEKYHAVEEAWRLVRDRPASRARAWVLAVWAAALRNDRKYVEARERAEMAVADGRAAGADSAVADGLTTLGLLDEPDGEISRAREHLTDAVACAMEADAVTTELRARYYLGLHHYDLGELAEAGRAFDEGVARAKATGLTWSSFGLELRILQVLTKYYRGEWDGAATAAEPPGLRVSSTVSARLAAAGTHVAVGRGEFDQADRMIRELRADWHRDLQIALITGGTGAELALWRGQPELAVDRIADAISWSRKEGEWTLAGIRLAALGVAGHVEIAARARRRKDREAEEQAVRAGRELAEYARTTAEMGMPRTGVLGPEGRAWLARAAAEESRLTGAGDPDRWRCAVDVFGFGSVFEQAVCRWRLAEALLGADRREEAAAELRLASAVADELGAAPLREVLDLVARRARVALRDVGPRDRVDPFTPRERSVLELVALGRTNRQVGEELYISEKTVSVHLSRIMAKLGASRRAEAVANAFDRGLLDLPGQPVEQASSDLGTSARHPAG</sequence>
<dbReference type="GO" id="GO:0005524">
    <property type="term" value="F:ATP binding"/>
    <property type="evidence" value="ECO:0007669"/>
    <property type="project" value="UniProtKB-KW"/>
</dbReference>
<dbReference type="GO" id="GO:0004016">
    <property type="term" value="F:adenylate cyclase activity"/>
    <property type="evidence" value="ECO:0007669"/>
    <property type="project" value="TreeGrafter"/>
</dbReference>
<dbReference type="Gene3D" id="1.25.40.10">
    <property type="entry name" value="Tetratricopeptide repeat domain"/>
    <property type="match status" value="1"/>
</dbReference>
<dbReference type="Pfam" id="PF13191">
    <property type="entry name" value="AAA_16"/>
    <property type="match status" value="1"/>
</dbReference>
<dbReference type="PANTHER" id="PTHR16305:SF35">
    <property type="entry name" value="TRANSCRIPTIONAL ACTIVATOR DOMAIN"/>
    <property type="match status" value="1"/>
</dbReference>
<dbReference type="GO" id="GO:0003677">
    <property type="term" value="F:DNA binding"/>
    <property type="evidence" value="ECO:0007669"/>
    <property type="project" value="InterPro"/>
</dbReference>
<dbReference type="InterPro" id="IPR036388">
    <property type="entry name" value="WH-like_DNA-bd_sf"/>
</dbReference>
<feature type="region of interest" description="Disordered" evidence="3">
    <location>
        <begin position="990"/>
        <end position="1011"/>
    </location>
</feature>
<dbReference type="RefSeq" id="WP_123746194.1">
    <property type="nucleotide sequence ID" value="NZ_RJKM01000001.1"/>
</dbReference>
<keyword evidence="1" id="KW-0547">Nucleotide-binding</keyword>
<evidence type="ECO:0000313" key="6">
    <source>
        <dbReference type="Proteomes" id="UP000268727"/>
    </source>
</evidence>
<feature type="domain" description="HTH luxR-type" evidence="4">
    <location>
        <begin position="921"/>
        <end position="986"/>
    </location>
</feature>
<dbReference type="Gene3D" id="1.10.10.10">
    <property type="entry name" value="Winged helix-like DNA-binding domain superfamily/Winged helix DNA-binding domain"/>
    <property type="match status" value="1"/>
</dbReference>
<comment type="caution">
    <text evidence="5">The sequence shown here is derived from an EMBL/GenBank/DDBJ whole genome shotgun (WGS) entry which is preliminary data.</text>
</comment>
<dbReference type="InterPro" id="IPR041664">
    <property type="entry name" value="AAA_16"/>
</dbReference>
<name>A0A3N1HEQ9_9PSEU</name>
<dbReference type="InterPro" id="IPR027417">
    <property type="entry name" value="P-loop_NTPase"/>
</dbReference>
<dbReference type="OrthoDB" id="5476461at2"/>
<keyword evidence="6" id="KW-1185">Reference proteome</keyword>
<dbReference type="SUPFAM" id="SSF46894">
    <property type="entry name" value="C-terminal effector domain of the bipartite response regulators"/>
    <property type="match status" value="1"/>
</dbReference>
<dbReference type="GO" id="GO:0005737">
    <property type="term" value="C:cytoplasm"/>
    <property type="evidence" value="ECO:0007669"/>
    <property type="project" value="TreeGrafter"/>
</dbReference>